<dbReference type="InterPro" id="IPR003774">
    <property type="entry name" value="AlgH-like"/>
</dbReference>
<organism evidence="1">
    <name type="scientific">hydrothermal vent metagenome</name>
    <dbReference type="NCBI Taxonomy" id="652676"/>
    <lineage>
        <taxon>unclassified sequences</taxon>
        <taxon>metagenomes</taxon>
        <taxon>ecological metagenomes</taxon>
    </lineage>
</organism>
<dbReference type="SUPFAM" id="SSF143456">
    <property type="entry name" value="VC0467-like"/>
    <property type="match status" value="1"/>
</dbReference>
<protein>
    <submittedName>
        <fullName evidence="1">UPF0301 protein YqgE</fullName>
    </submittedName>
</protein>
<proteinExistence type="inferred from homology"/>
<accession>A0A3B0ZHH8</accession>
<dbReference type="AlphaFoldDB" id="A0A3B0ZHH8"/>
<sequence length="186" mass="20177">MTGTSLTNQFLIAMPGLEDPNFFHSVTYICEHNDEGAMGLVINRPLNMQLGEILEHIEVNDASTEARYLPIHLGGPVQQERGFVLHNPLGDWEATMKVTDRIGVTSSLDILHAIAHDEGPEQTLISLGYAGWGAGQLEQELADNAWLSGPADPEILFNKPNEEQWKAAAASLGVDINLLSGEVGHA</sequence>
<reference evidence="1" key="1">
    <citation type="submission" date="2018-06" db="EMBL/GenBank/DDBJ databases">
        <authorList>
            <person name="Zhirakovskaya E."/>
        </authorList>
    </citation>
    <scope>NUCLEOTIDE SEQUENCE</scope>
</reference>
<evidence type="ECO:0000313" key="1">
    <source>
        <dbReference type="EMBL" id="VAW80166.1"/>
    </source>
</evidence>
<dbReference type="GO" id="GO:0005829">
    <property type="term" value="C:cytosol"/>
    <property type="evidence" value="ECO:0007669"/>
    <property type="project" value="TreeGrafter"/>
</dbReference>
<name>A0A3B0ZHH8_9ZZZZ</name>
<gene>
    <name evidence="1" type="ORF">MNBD_GAMMA15-1446</name>
</gene>
<dbReference type="Pfam" id="PF02622">
    <property type="entry name" value="DUF179"/>
    <property type="match status" value="1"/>
</dbReference>
<dbReference type="Gene3D" id="3.40.1740.10">
    <property type="entry name" value="VC0467-like"/>
    <property type="match status" value="1"/>
</dbReference>
<dbReference type="HAMAP" id="MF_00758">
    <property type="entry name" value="UPF0301"/>
    <property type="match status" value="1"/>
</dbReference>
<dbReference type="EMBL" id="UOFN01000124">
    <property type="protein sequence ID" value="VAW80166.1"/>
    <property type="molecule type" value="Genomic_DNA"/>
</dbReference>
<dbReference type="PANTHER" id="PTHR30327">
    <property type="entry name" value="UNCHARACTERIZED PROTEIN YQGE"/>
    <property type="match status" value="1"/>
</dbReference>
<dbReference type="PANTHER" id="PTHR30327:SF1">
    <property type="entry name" value="UPF0301 PROTEIN YQGE"/>
    <property type="match status" value="1"/>
</dbReference>
<dbReference type="NCBIfam" id="NF001266">
    <property type="entry name" value="PRK00228.1-1"/>
    <property type="match status" value="1"/>
</dbReference>